<evidence type="ECO:0000313" key="2">
    <source>
        <dbReference type="EMBL" id="VXC95735.1"/>
    </source>
</evidence>
<evidence type="ECO:0000313" key="1">
    <source>
        <dbReference type="EMBL" id="SPZ83528.1"/>
    </source>
</evidence>
<dbReference type="GeneID" id="97181800"/>
<accession>A0A654CQ82</accession>
<evidence type="ECO:0000313" key="3">
    <source>
        <dbReference type="Proteomes" id="UP000251241"/>
    </source>
</evidence>
<protein>
    <submittedName>
        <fullName evidence="1">Uncharacterized protein</fullName>
    </submittedName>
</protein>
<organism evidence="1 3">
    <name type="scientific">Sphingobacterium multivorum</name>
    <dbReference type="NCBI Taxonomy" id="28454"/>
    <lineage>
        <taxon>Bacteria</taxon>
        <taxon>Pseudomonadati</taxon>
        <taxon>Bacteroidota</taxon>
        <taxon>Sphingobacteriia</taxon>
        <taxon>Sphingobacteriales</taxon>
        <taxon>Sphingobacteriaceae</taxon>
        <taxon>Sphingobacterium</taxon>
    </lineage>
</organism>
<proteinExistence type="predicted"/>
<gene>
    <name evidence="1" type="ORF">NCTC11343_00047</name>
    <name evidence="2" type="ORF">SPHINGO8BC_51140</name>
</gene>
<dbReference type="EMBL" id="UAUU01000002">
    <property type="protein sequence ID" value="SPZ83528.1"/>
    <property type="molecule type" value="Genomic_DNA"/>
</dbReference>
<name>A0A2X2INA4_SPHMU</name>
<reference evidence="1 3" key="1">
    <citation type="submission" date="2018-06" db="EMBL/GenBank/DDBJ databases">
        <authorList>
            <consortium name="Pathogen Informatics"/>
            <person name="Doyle S."/>
        </authorList>
    </citation>
    <scope>NUCLEOTIDE SEQUENCE [LARGE SCALE GENOMIC DNA]</scope>
    <source>
        <strain evidence="1 3">NCTC11343</strain>
    </source>
</reference>
<reference evidence="2 4" key="2">
    <citation type="submission" date="2019-10" db="EMBL/GenBank/DDBJ databases">
        <authorList>
            <person name="Karimi E."/>
        </authorList>
    </citation>
    <scope>NUCLEOTIDE SEQUENCE [LARGE SCALE GENOMIC DNA]</scope>
    <source>
        <strain evidence="2">Sphingobacterium sp. 8BC</strain>
    </source>
</reference>
<dbReference type="RefSeq" id="WP_112373453.1">
    <property type="nucleotide sequence ID" value="NZ_CP068086.1"/>
</dbReference>
<dbReference type="AlphaFoldDB" id="A0A2X2INA4"/>
<dbReference type="Proteomes" id="UP000251241">
    <property type="component" value="Unassembled WGS sequence"/>
</dbReference>
<dbReference type="Proteomes" id="UP000432350">
    <property type="component" value="Unassembled WGS sequence"/>
</dbReference>
<evidence type="ECO:0000313" key="4">
    <source>
        <dbReference type="Proteomes" id="UP000432350"/>
    </source>
</evidence>
<accession>A0A2X2INA4</accession>
<sequence>MRREQIDAWIAQGYNVLEQKKPKVVQGDIWEYLNRCDGQGTEVYALSELQKWSDQELAQMELKKYADQYGQMGEKLFLRNEAIRNKDVEKYEAFLLLFFPDSVEKELEEARFLADRVKRVSKEEMEQWVVSNHVNVLMSDLHCLDYGSIMSGMVLPSEEVVSYTDDGLSDTIDCHVTPMEFFSHTDHDYYWIDPVIKNRN</sequence>
<dbReference type="EMBL" id="CABWMV010000024">
    <property type="protein sequence ID" value="VXC95735.1"/>
    <property type="molecule type" value="Genomic_DNA"/>
</dbReference>